<dbReference type="InterPro" id="IPR036444">
    <property type="entry name" value="PLipase_A2_dom_sf"/>
</dbReference>
<evidence type="ECO:0000256" key="4">
    <source>
        <dbReference type="ARBA" id="ARBA00013278"/>
    </source>
</evidence>
<comment type="subcellular location">
    <subcellularLocation>
        <location evidence="2 16">Secreted</location>
    </subcellularLocation>
</comment>
<evidence type="ECO:0000256" key="12">
    <source>
        <dbReference type="ARBA" id="ARBA00023157"/>
    </source>
</evidence>
<keyword evidence="8 14" id="KW-0106">Calcium</keyword>
<dbReference type="GO" id="GO:0004623">
    <property type="term" value="F:phospholipase A2 activity"/>
    <property type="evidence" value="ECO:0007669"/>
    <property type="project" value="UniProtKB-EC"/>
</dbReference>
<keyword evidence="7 16" id="KW-0378">Hydrolase</keyword>
<feature type="active site" evidence="13">
    <location>
        <position position="122"/>
    </location>
</feature>
<evidence type="ECO:0000259" key="17">
    <source>
        <dbReference type="SMART" id="SM00085"/>
    </source>
</evidence>
<evidence type="ECO:0000256" key="15">
    <source>
        <dbReference type="PIRSR" id="PIRSR601211-3"/>
    </source>
</evidence>
<comment type="catalytic activity">
    <reaction evidence="1 16">
        <text>a 1,2-diacyl-sn-glycero-3-phosphocholine + H2O = a 1-acyl-sn-glycero-3-phosphocholine + a fatty acid + H(+)</text>
        <dbReference type="Rhea" id="RHEA:15801"/>
        <dbReference type="ChEBI" id="CHEBI:15377"/>
        <dbReference type="ChEBI" id="CHEBI:15378"/>
        <dbReference type="ChEBI" id="CHEBI:28868"/>
        <dbReference type="ChEBI" id="CHEBI:57643"/>
        <dbReference type="ChEBI" id="CHEBI:58168"/>
        <dbReference type="EC" id="3.1.1.4"/>
    </reaction>
</comment>
<evidence type="ECO:0000256" key="13">
    <source>
        <dbReference type="PIRSR" id="PIRSR601211-1"/>
    </source>
</evidence>
<dbReference type="PROSITE" id="PS00119">
    <property type="entry name" value="PA2_ASP"/>
    <property type="match status" value="1"/>
</dbReference>
<dbReference type="Pfam" id="PF00068">
    <property type="entry name" value="Phospholip_A2_1"/>
    <property type="match status" value="1"/>
</dbReference>
<dbReference type="InterPro" id="IPR001211">
    <property type="entry name" value="PLA2"/>
</dbReference>
<evidence type="ECO:0000256" key="14">
    <source>
        <dbReference type="PIRSR" id="PIRSR601211-2"/>
    </source>
</evidence>
<dbReference type="PANTHER" id="PTHR11716">
    <property type="entry name" value="PHOSPHOLIPASE A2 FAMILY MEMBER"/>
    <property type="match status" value="1"/>
</dbReference>
<dbReference type="InterPro" id="IPR033113">
    <property type="entry name" value="PLA2_histidine"/>
</dbReference>
<reference evidence="18" key="1">
    <citation type="submission" date="2017-03" db="EMBL/GenBank/DDBJ databases">
        <authorList>
            <person name="QRISCLOUD D."/>
        </authorList>
    </citation>
    <scope>NUCLEOTIDE SEQUENCE</scope>
</reference>
<evidence type="ECO:0000256" key="11">
    <source>
        <dbReference type="ARBA" id="ARBA00023145"/>
    </source>
</evidence>
<dbReference type="GO" id="GO:0050482">
    <property type="term" value="P:arachidonate secretion"/>
    <property type="evidence" value="ECO:0007669"/>
    <property type="project" value="InterPro"/>
</dbReference>
<feature type="disulfide bond" evidence="15">
    <location>
        <begin position="70"/>
        <end position="128"/>
    </location>
</feature>
<feature type="binding site" evidence="14">
    <location>
        <position position="56"/>
    </location>
    <ligand>
        <name>Ca(2+)</name>
        <dbReference type="ChEBI" id="CHEBI:29108"/>
    </ligand>
</feature>
<dbReference type="PRINTS" id="PR00389">
    <property type="entry name" value="PHPHLIPASEA2"/>
</dbReference>
<evidence type="ECO:0000313" key="18">
    <source>
        <dbReference type="EMBL" id="SMD46550.1"/>
    </source>
</evidence>
<dbReference type="GO" id="GO:0006644">
    <property type="term" value="P:phospholipid metabolic process"/>
    <property type="evidence" value="ECO:0007669"/>
    <property type="project" value="InterPro"/>
</dbReference>
<name>A0A482ZI33_9ARAC</name>
<keyword evidence="6 14" id="KW-0479">Metal-binding</keyword>
<sequence>MKECTLLLTLLLSVTTITTVGRILRQKRDLLDLVDMFEDITALDPTDFIPYGNWCGYGGGGEAVDHIDRCCEVHDNCYGLVAEKECPNQQVHIVQYYWKTSNGTAICDEKQTLCEFKVCECDKNVVECIVRHNNSYNEEHRFIRYDDKR</sequence>
<evidence type="ECO:0000256" key="7">
    <source>
        <dbReference type="ARBA" id="ARBA00022801"/>
    </source>
</evidence>
<keyword evidence="9" id="KW-0442">Lipid degradation</keyword>
<dbReference type="InterPro" id="IPR016090">
    <property type="entry name" value="PLA2-like_dom"/>
</dbReference>
<feature type="chain" id="PRO_5019611471" description="Phospholipase A2" evidence="16">
    <location>
        <begin position="17"/>
        <end position="149"/>
    </location>
</feature>
<feature type="signal peptide" evidence="16">
    <location>
        <begin position="1"/>
        <end position="16"/>
    </location>
</feature>
<dbReference type="Gene3D" id="1.20.90.10">
    <property type="entry name" value="Phospholipase A2 domain"/>
    <property type="match status" value="1"/>
</dbReference>
<dbReference type="AlphaFoldDB" id="A0A482ZI33"/>
<dbReference type="InterPro" id="IPR033112">
    <property type="entry name" value="PLA2_Asp_AS"/>
</dbReference>
<feature type="disulfide bond" evidence="15">
    <location>
        <begin position="86"/>
        <end position="114"/>
    </location>
</feature>
<dbReference type="GO" id="GO:0005576">
    <property type="term" value="C:extracellular region"/>
    <property type="evidence" value="ECO:0007669"/>
    <property type="project" value="UniProtKB-SubCell"/>
</dbReference>
<keyword evidence="11" id="KW-0865">Zymogen</keyword>
<evidence type="ECO:0000256" key="6">
    <source>
        <dbReference type="ARBA" id="ARBA00022723"/>
    </source>
</evidence>
<keyword evidence="16" id="KW-0732">Signal</keyword>
<keyword evidence="5 16" id="KW-0964">Secreted</keyword>
<proteinExistence type="inferred from homology"/>
<organism evidence="18">
    <name type="scientific">Hypochilus sp. SGP-2016</name>
    <dbReference type="NCBI Taxonomy" id="1905178"/>
    <lineage>
        <taxon>Eukaryota</taxon>
        <taxon>Metazoa</taxon>
        <taxon>Ecdysozoa</taxon>
        <taxon>Arthropoda</taxon>
        <taxon>Chelicerata</taxon>
        <taxon>Arachnida</taxon>
        <taxon>Araneae</taxon>
        <taxon>Araneomorphae</taxon>
        <taxon>Hypochilidae</taxon>
        <taxon>Hypochilus</taxon>
    </lineage>
</organism>
<dbReference type="EMBL" id="HAGR01000020">
    <property type="protein sequence ID" value="SMD46550.1"/>
    <property type="molecule type" value="Transcribed_RNA"/>
</dbReference>
<accession>A0A482ZI33</accession>
<evidence type="ECO:0000256" key="8">
    <source>
        <dbReference type="ARBA" id="ARBA00022837"/>
    </source>
</evidence>
<dbReference type="GO" id="GO:0016042">
    <property type="term" value="P:lipid catabolic process"/>
    <property type="evidence" value="ECO:0007669"/>
    <property type="project" value="UniProtKB-KW"/>
</dbReference>
<dbReference type="GO" id="GO:0005509">
    <property type="term" value="F:calcium ion binding"/>
    <property type="evidence" value="ECO:0007669"/>
    <property type="project" value="InterPro"/>
</dbReference>
<comment type="cofactor">
    <cofactor evidence="14">
        <name>Ca(2+)</name>
        <dbReference type="ChEBI" id="CHEBI:29108"/>
    </cofactor>
    <text evidence="14">Binds 1 Ca(2+) ion per subunit.</text>
</comment>
<dbReference type="EC" id="3.1.1.4" evidence="4 16"/>
<evidence type="ECO:0000256" key="1">
    <source>
        <dbReference type="ARBA" id="ARBA00001604"/>
    </source>
</evidence>
<dbReference type="SUPFAM" id="SSF48619">
    <property type="entry name" value="Phospholipase A2, PLA2"/>
    <property type="match status" value="1"/>
</dbReference>
<evidence type="ECO:0000256" key="5">
    <source>
        <dbReference type="ARBA" id="ARBA00022525"/>
    </source>
</evidence>
<feature type="binding site" evidence="14">
    <location>
        <position position="75"/>
    </location>
    <ligand>
        <name>Ca(2+)</name>
        <dbReference type="ChEBI" id="CHEBI:29108"/>
    </ligand>
</feature>
<keyword evidence="12 15" id="KW-1015">Disulfide bond</keyword>
<feature type="active site" evidence="13">
    <location>
        <position position="74"/>
    </location>
</feature>
<feature type="domain" description="Phospholipase A2-like central" evidence="17">
    <location>
        <begin position="29"/>
        <end position="149"/>
    </location>
</feature>
<feature type="disulfide bond" evidence="15">
    <location>
        <begin position="55"/>
        <end position="71"/>
    </location>
</feature>
<comment type="similarity">
    <text evidence="3">Belongs to the phospholipase A2 family. Group III subfamily.</text>
</comment>
<evidence type="ECO:0000256" key="9">
    <source>
        <dbReference type="ARBA" id="ARBA00022963"/>
    </source>
</evidence>
<evidence type="ECO:0000256" key="2">
    <source>
        <dbReference type="ARBA" id="ARBA00004613"/>
    </source>
</evidence>
<feature type="binding site" evidence="14">
    <location>
        <position position="58"/>
    </location>
    <ligand>
        <name>Ca(2+)</name>
        <dbReference type="ChEBI" id="CHEBI:29108"/>
    </ligand>
</feature>
<reference evidence="18" key="2">
    <citation type="submission" date="2019-04" db="EMBL/GenBank/DDBJ databases">
        <title>Unravelling the molecular evolution of spider venoms.</title>
        <authorList>
            <person name="Pineda S."/>
        </authorList>
    </citation>
    <scope>NUCLEOTIDE SEQUENCE</scope>
</reference>
<dbReference type="SMART" id="SM00085">
    <property type="entry name" value="PA2c"/>
    <property type="match status" value="1"/>
</dbReference>
<keyword evidence="10 16" id="KW-0443">Lipid metabolism</keyword>
<protein>
    <recommendedName>
        <fullName evidence="4 16">Phospholipase A2</fullName>
        <ecNumber evidence="4 16">3.1.1.4</ecNumber>
    </recommendedName>
</protein>
<evidence type="ECO:0000256" key="10">
    <source>
        <dbReference type="ARBA" id="ARBA00023098"/>
    </source>
</evidence>
<dbReference type="PANTHER" id="PTHR11716:SF47">
    <property type="entry name" value="PHOSPHOLIPASE A2-ALPHA"/>
    <property type="match status" value="1"/>
</dbReference>
<feature type="disulfide bond" evidence="15">
    <location>
        <begin position="107"/>
        <end position="119"/>
    </location>
</feature>
<evidence type="ECO:0000256" key="16">
    <source>
        <dbReference type="RuleBase" id="RU361236"/>
    </source>
</evidence>
<dbReference type="PROSITE" id="PS00118">
    <property type="entry name" value="PA2_HIS"/>
    <property type="match status" value="1"/>
</dbReference>
<feature type="disulfide bond" evidence="15">
    <location>
        <begin position="77"/>
        <end position="121"/>
    </location>
</feature>
<evidence type="ECO:0000256" key="3">
    <source>
        <dbReference type="ARBA" id="ARBA00009659"/>
    </source>
</evidence>